<dbReference type="STRING" id="3469.A0A4Y7L665"/>
<keyword evidence="4 6" id="KW-0804">Transcription</keyword>
<evidence type="ECO:0000256" key="5">
    <source>
        <dbReference type="ARBA" id="ARBA00023306"/>
    </source>
</evidence>
<protein>
    <recommendedName>
        <fullName evidence="8">E2F/DP family winged-helix DNA-binding domain-containing protein</fullName>
    </recommendedName>
</protein>
<keyword evidence="10" id="KW-1185">Reference proteome</keyword>
<evidence type="ECO:0000313" key="9">
    <source>
        <dbReference type="EMBL" id="RZC80132.1"/>
    </source>
</evidence>
<dbReference type="SUPFAM" id="SSF46785">
    <property type="entry name" value="Winged helix' DNA-binding domain"/>
    <property type="match status" value="2"/>
</dbReference>
<evidence type="ECO:0000256" key="4">
    <source>
        <dbReference type="ARBA" id="ARBA00023163"/>
    </source>
</evidence>
<comment type="subcellular location">
    <subcellularLocation>
        <location evidence="6">Nucleus</location>
    </subcellularLocation>
</comment>
<dbReference type="Gramene" id="RZC80132">
    <property type="protein sequence ID" value="RZC80132"/>
    <property type="gene ID" value="C5167_042706"/>
</dbReference>
<dbReference type="InterPro" id="IPR015633">
    <property type="entry name" value="E2F"/>
</dbReference>
<feature type="domain" description="E2F/DP family winged-helix DNA-binding" evidence="8">
    <location>
        <begin position="29"/>
        <end position="94"/>
    </location>
</feature>
<dbReference type="OrthoDB" id="5318at2759"/>
<keyword evidence="5" id="KW-0131">Cell cycle</keyword>
<feature type="compositionally biased region" description="Polar residues" evidence="7">
    <location>
        <begin position="1"/>
        <end position="12"/>
    </location>
</feature>
<dbReference type="AlphaFoldDB" id="A0A4Y7L665"/>
<sequence>MKYQIQNQMNESSTEEKKDCSNEEQSYNRKQKSLGLLCSNFFNLYDDDDVEFLNLNDAANRLGVERRRMYDVVNVFEAIGVLVKKGKAQYYWKGLGGIANALKEMKEEALNDSFNISCDDDGTETLVDQQTGSSSQENLNANSRVEALAAGSSLAKCSSSSSKNGGTRTGKSLRQLTEEFVKLLLSSDGKVVALDQAAKILLTDANNSSETRCNDSKVRRLYDIANVLSSVGLIEKTHYLNSGRPAFKWLGRQKETLPVSKKRIFGTDLTNMSIKRNKTVSSMNLNLNSHNQEQDRYDLAHRHNPFGFDPTKLPNADAIVKKTVTRSQAMLNLASTHIPPYRNQGLQGLFAHYTEAWGTWYDEIGKKP</sequence>
<dbReference type="GO" id="GO:0090575">
    <property type="term" value="C:RNA polymerase II transcription regulator complex"/>
    <property type="evidence" value="ECO:0007669"/>
    <property type="project" value="TreeGrafter"/>
</dbReference>
<dbReference type="Proteomes" id="UP000316621">
    <property type="component" value="Chromosome 10"/>
</dbReference>
<dbReference type="Gene3D" id="1.10.10.10">
    <property type="entry name" value="Winged helix-like DNA-binding domain superfamily/Winged helix DNA-binding domain"/>
    <property type="match status" value="2"/>
</dbReference>
<keyword evidence="3 6" id="KW-0238">DNA-binding</keyword>
<dbReference type="Pfam" id="PF02319">
    <property type="entry name" value="WHD_E2F_TDP"/>
    <property type="match status" value="2"/>
</dbReference>
<evidence type="ECO:0000256" key="3">
    <source>
        <dbReference type="ARBA" id="ARBA00023125"/>
    </source>
</evidence>
<dbReference type="InterPro" id="IPR003316">
    <property type="entry name" value="E2F_WHTH_DNA-bd_dom"/>
</dbReference>
<reference evidence="9 10" key="1">
    <citation type="journal article" date="2018" name="Science">
        <title>The opium poppy genome and morphinan production.</title>
        <authorList>
            <person name="Guo L."/>
            <person name="Winzer T."/>
            <person name="Yang X."/>
            <person name="Li Y."/>
            <person name="Ning Z."/>
            <person name="He Z."/>
            <person name="Teodor R."/>
            <person name="Lu Y."/>
            <person name="Bowser T.A."/>
            <person name="Graham I.A."/>
            <person name="Ye K."/>
        </authorList>
    </citation>
    <scope>NUCLEOTIDE SEQUENCE [LARGE SCALE GENOMIC DNA]</scope>
    <source>
        <strain evidence="10">cv. HN1</strain>
        <tissue evidence="9">Leaves</tissue>
    </source>
</reference>
<name>A0A4Y7L665_PAPSO</name>
<proteinExistence type="inferred from homology"/>
<gene>
    <name evidence="9" type="ORF">C5167_042706</name>
</gene>
<dbReference type="EMBL" id="CM010724">
    <property type="protein sequence ID" value="RZC80132.1"/>
    <property type="molecule type" value="Genomic_DNA"/>
</dbReference>
<dbReference type="InterPro" id="IPR036388">
    <property type="entry name" value="WH-like_DNA-bd_sf"/>
</dbReference>
<evidence type="ECO:0000259" key="8">
    <source>
        <dbReference type="SMART" id="SM01372"/>
    </source>
</evidence>
<evidence type="ECO:0000256" key="2">
    <source>
        <dbReference type="ARBA" id="ARBA00023015"/>
    </source>
</evidence>
<keyword evidence="6" id="KW-0539">Nucleus</keyword>
<organism evidence="9 10">
    <name type="scientific">Papaver somniferum</name>
    <name type="common">Opium poppy</name>
    <dbReference type="NCBI Taxonomy" id="3469"/>
    <lineage>
        <taxon>Eukaryota</taxon>
        <taxon>Viridiplantae</taxon>
        <taxon>Streptophyta</taxon>
        <taxon>Embryophyta</taxon>
        <taxon>Tracheophyta</taxon>
        <taxon>Spermatophyta</taxon>
        <taxon>Magnoliopsida</taxon>
        <taxon>Ranunculales</taxon>
        <taxon>Papaveraceae</taxon>
        <taxon>Papaveroideae</taxon>
        <taxon>Papaver</taxon>
    </lineage>
</organism>
<dbReference type="PANTHER" id="PTHR12081:SF7">
    <property type="entry name" value="TRANSCRIPTION FACTOR EFL-3"/>
    <property type="match status" value="1"/>
</dbReference>
<dbReference type="InterPro" id="IPR036390">
    <property type="entry name" value="WH_DNA-bd_sf"/>
</dbReference>
<evidence type="ECO:0000256" key="7">
    <source>
        <dbReference type="SAM" id="MobiDB-lite"/>
    </source>
</evidence>
<evidence type="ECO:0000256" key="1">
    <source>
        <dbReference type="ARBA" id="ARBA00010940"/>
    </source>
</evidence>
<accession>A0A4Y7L665</accession>
<dbReference type="GO" id="GO:0000981">
    <property type="term" value="F:DNA-binding transcription factor activity, RNA polymerase II-specific"/>
    <property type="evidence" value="ECO:0007669"/>
    <property type="project" value="TreeGrafter"/>
</dbReference>
<feature type="domain" description="E2F/DP family winged-helix DNA-binding" evidence="8">
    <location>
        <begin position="168"/>
        <end position="251"/>
    </location>
</feature>
<dbReference type="GO" id="GO:0000978">
    <property type="term" value="F:RNA polymerase II cis-regulatory region sequence-specific DNA binding"/>
    <property type="evidence" value="ECO:0007669"/>
    <property type="project" value="InterPro"/>
</dbReference>
<dbReference type="FunFam" id="1.10.10.10:FF:000295">
    <property type="entry name" value="E2F transcription factor-like E2FE"/>
    <property type="match status" value="1"/>
</dbReference>
<dbReference type="PANTHER" id="PTHR12081">
    <property type="entry name" value="TRANSCRIPTION FACTOR E2F"/>
    <property type="match status" value="1"/>
</dbReference>
<evidence type="ECO:0000256" key="6">
    <source>
        <dbReference type="RuleBase" id="RU003796"/>
    </source>
</evidence>
<dbReference type="SMART" id="SM01372">
    <property type="entry name" value="E2F_TDP"/>
    <property type="match status" value="2"/>
</dbReference>
<dbReference type="OMA" id="RMKRVHD"/>
<comment type="similarity">
    <text evidence="1 6">Belongs to the E2F/DP family.</text>
</comment>
<evidence type="ECO:0000313" key="10">
    <source>
        <dbReference type="Proteomes" id="UP000316621"/>
    </source>
</evidence>
<keyword evidence="2 6" id="KW-0805">Transcription regulation</keyword>
<feature type="region of interest" description="Disordered" evidence="7">
    <location>
        <begin position="1"/>
        <end position="24"/>
    </location>
</feature>